<feature type="non-terminal residue" evidence="1">
    <location>
        <position position="1"/>
    </location>
</feature>
<proteinExistence type="predicted"/>
<evidence type="ECO:0000313" key="2">
    <source>
        <dbReference type="Proteomes" id="UP000004605"/>
    </source>
</evidence>
<protein>
    <submittedName>
        <fullName evidence="1">Uncharacterized protein</fullName>
    </submittedName>
</protein>
<reference evidence="1 2" key="1">
    <citation type="journal article" date="2012" name="Int. J. Syst. Evol. Microbiol.">
        <title>Vibrio caribbeanicus sp. nov., isolated from the marine sponge Scleritoderma cyanea.</title>
        <authorList>
            <person name="Hoffmann M."/>
            <person name="Monday S.R."/>
            <person name="Allard M.W."/>
            <person name="Strain E.A."/>
            <person name="Whittaker P."/>
            <person name="Naum M."/>
            <person name="McCarthy P.J."/>
            <person name="Lopez J.V."/>
            <person name="Fischer M."/>
            <person name="Brown E.W."/>
        </authorList>
    </citation>
    <scope>NUCLEOTIDE SEQUENCE [LARGE SCALE GENOMIC DNA]</scope>
    <source>
        <strain evidence="1 2">ATCC 700023</strain>
    </source>
</reference>
<evidence type="ECO:0000313" key="1">
    <source>
        <dbReference type="EMBL" id="EGU31307.1"/>
    </source>
</evidence>
<dbReference type="Proteomes" id="UP000004605">
    <property type="component" value="Unassembled WGS sequence"/>
</dbReference>
<sequence length="113" mass="12927">GGDFCGREGYPSYKLTNNSATIRTTKQRIEELEALHNQAALSEQGCIDSVNWSLYEEDGRIKVTFDAIPSEEVRKVLKSNGFKWSRYSKAWVRKITANAVATTRYMIQQLNEF</sequence>
<dbReference type="EMBL" id="AFWF01000294">
    <property type="protein sequence ID" value="EGU31307.1"/>
    <property type="molecule type" value="Genomic_DNA"/>
</dbReference>
<dbReference type="AlphaFoldDB" id="F9S7L1"/>
<accession>F9S7L1</accession>
<organism evidence="1 2">
    <name type="scientific">Vibrio ichthyoenteri ATCC 700023</name>
    <dbReference type="NCBI Taxonomy" id="870968"/>
    <lineage>
        <taxon>Bacteria</taxon>
        <taxon>Pseudomonadati</taxon>
        <taxon>Pseudomonadota</taxon>
        <taxon>Gammaproteobacteria</taxon>
        <taxon>Vibrionales</taxon>
        <taxon>Vibrionaceae</taxon>
        <taxon>Vibrio</taxon>
    </lineage>
</organism>
<comment type="caution">
    <text evidence="1">The sequence shown here is derived from an EMBL/GenBank/DDBJ whole genome shotgun (WGS) entry which is preliminary data.</text>
</comment>
<keyword evidence="2" id="KW-1185">Reference proteome</keyword>
<name>F9S7L1_9VIBR</name>
<gene>
    <name evidence="1" type="ORF">VII00023_23029</name>
</gene>